<dbReference type="Gene3D" id="3.40.50.1820">
    <property type="entry name" value="alpha/beta hydrolase"/>
    <property type="match status" value="1"/>
</dbReference>
<dbReference type="SUPFAM" id="SSF53474">
    <property type="entry name" value="alpha/beta-Hydrolases"/>
    <property type="match status" value="1"/>
</dbReference>
<dbReference type="InterPro" id="IPR052897">
    <property type="entry name" value="Sec-Metab_Biosynth_Hydrolase"/>
</dbReference>
<keyword evidence="2" id="KW-0378">Hydrolase</keyword>
<accession>A0A2U1ZUX9</accession>
<dbReference type="GO" id="GO:0016787">
    <property type="term" value="F:hydrolase activity"/>
    <property type="evidence" value="ECO:0007669"/>
    <property type="project" value="UniProtKB-KW"/>
</dbReference>
<name>A0A2U1ZUX9_9MICO</name>
<dbReference type="PANTHER" id="PTHR37017">
    <property type="entry name" value="AB HYDROLASE-1 DOMAIN-CONTAINING PROTEIN-RELATED"/>
    <property type="match status" value="1"/>
</dbReference>
<dbReference type="AlphaFoldDB" id="A0A2U1ZUX9"/>
<dbReference type="Proteomes" id="UP000245166">
    <property type="component" value="Unassembled WGS sequence"/>
</dbReference>
<evidence type="ECO:0000313" key="2">
    <source>
        <dbReference type="EMBL" id="PWD50784.1"/>
    </source>
</evidence>
<protein>
    <submittedName>
        <fullName evidence="2">Alpha/beta hydrolase</fullName>
    </submittedName>
</protein>
<reference evidence="2 3" key="1">
    <citation type="submission" date="2018-03" db="EMBL/GenBank/DDBJ databases">
        <title>Genome assembly of novel Miniimonas species PCH200.</title>
        <authorList>
            <person name="Thakur V."/>
            <person name="Kumar V."/>
            <person name="Singh D."/>
        </authorList>
    </citation>
    <scope>NUCLEOTIDE SEQUENCE [LARGE SCALE GENOMIC DNA]</scope>
    <source>
        <strain evidence="2 3">PCH200</strain>
    </source>
</reference>
<proteinExistence type="predicted"/>
<dbReference type="PANTHER" id="PTHR37017:SF11">
    <property type="entry name" value="ESTERASE_LIPASE_THIOESTERASE DOMAIN-CONTAINING PROTEIN"/>
    <property type="match status" value="1"/>
</dbReference>
<dbReference type="InterPro" id="IPR000073">
    <property type="entry name" value="AB_hydrolase_1"/>
</dbReference>
<evidence type="ECO:0000259" key="1">
    <source>
        <dbReference type="Pfam" id="PF12697"/>
    </source>
</evidence>
<organism evidence="2 3">
    <name type="scientific">Serinibacter arcticus</name>
    <dbReference type="NCBI Taxonomy" id="1655435"/>
    <lineage>
        <taxon>Bacteria</taxon>
        <taxon>Bacillati</taxon>
        <taxon>Actinomycetota</taxon>
        <taxon>Actinomycetes</taxon>
        <taxon>Micrococcales</taxon>
        <taxon>Beutenbergiaceae</taxon>
        <taxon>Serinibacter</taxon>
    </lineage>
</organism>
<dbReference type="Pfam" id="PF12697">
    <property type="entry name" value="Abhydrolase_6"/>
    <property type="match status" value="1"/>
</dbReference>
<comment type="caution">
    <text evidence="2">The sequence shown here is derived from an EMBL/GenBank/DDBJ whole genome shotgun (WGS) entry which is preliminary data.</text>
</comment>
<dbReference type="EMBL" id="PYHR01000002">
    <property type="protein sequence ID" value="PWD50784.1"/>
    <property type="molecule type" value="Genomic_DNA"/>
</dbReference>
<evidence type="ECO:0000313" key="3">
    <source>
        <dbReference type="Proteomes" id="UP000245166"/>
    </source>
</evidence>
<keyword evidence="3" id="KW-1185">Reference proteome</keyword>
<gene>
    <name evidence="2" type="ORF">C8046_09125</name>
</gene>
<sequence>MTPPAATGPPAMTDILLVPGAAGHPANWAELVPVLASLGHRGIAVDLPQHDERYGWAELTDVAVATYETGRTREHDGEASARCLVVGQSMGAFVAPLAAARIGASRVAHLVLLNPMIPTPGEPATGWSDRAGQEDARREAGLGEFDGETDFFNDVPDAVRDRLLAVDDRTPSQRSFDEPWPGPWPAGIPVTVLAAADDRLFPLALQRRLAAERLGCDVVVLPGGHCNALSHPEEIATALLALAP</sequence>
<feature type="domain" description="AB hydrolase-1" evidence="1">
    <location>
        <begin position="15"/>
        <end position="237"/>
    </location>
</feature>
<dbReference type="InterPro" id="IPR029058">
    <property type="entry name" value="AB_hydrolase_fold"/>
</dbReference>